<keyword evidence="2 4" id="KW-0479">Metal-binding</keyword>
<evidence type="ECO:0000256" key="4">
    <source>
        <dbReference type="PROSITE-ProRule" id="PRU00433"/>
    </source>
</evidence>
<dbReference type="SUPFAM" id="SSF46626">
    <property type="entry name" value="Cytochrome c"/>
    <property type="match status" value="1"/>
</dbReference>
<evidence type="ECO:0000313" key="7">
    <source>
        <dbReference type="EMBL" id="WVT03785.1"/>
    </source>
</evidence>
<dbReference type="Gene3D" id="1.10.760.10">
    <property type="entry name" value="Cytochrome c-like domain"/>
    <property type="match status" value="1"/>
</dbReference>
<evidence type="ECO:0000313" key="8">
    <source>
        <dbReference type="Proteomes" id="UP001432360"/>
    </source>
</evidence>
<keyword evidence="5" id="KW-0732">Signal</keyword>
<name>A0ABZ2B8F0_9HYPH</name>
<evidence type="ECO:0000256" key="5">
    <source>
        <dbReference type="SAM" id="SignalP"/>
    </source>
</evidence>
<keyword evidence="3 4" id="KW-0408">Iron</keyword>
<organism evidence="7 8">
    <name type="scientific">Sinorhizobium chiapasense</name>
    <dbReference type="NCBI Taxonomy" id="501572"/>
    <lineage>
        <taxon>Bacteria</taxon>
        <taxon>Pseudomonadati</taxon>
        <taxon>Pseudomonadota</taxon>
        <taxon>Alphaproteobacteria</taxon>
        <taxon>Hyphomicrobiales</taxon>
        <taxon>Rhizobiaceae</taxon>
        <taxon>Sinorhizobium/Ensifer group</taxon>
        <taxon>Sinorhizobium</taxon>
    </lineage>
</organism>
<dbReference type="PANTHER" id="PTHR30600">
    <property type="entry name" value="CYTOCHROME C PEROXIDASE-RELATED"/>
    <property type="match status" value="1"/>
</dbReference>
<sequence length="591" mass="63301">MHVPTAPFLALPFAALIGLTAAASATGDDLGLAAKAESQKTAVDTPLCPAGHLPHRGGDWPEARPCPTVSAQTLNPPSSAVHALSNRLRGASPLADLPPCGGDARQGRGGCNFEREDLSEHDRKRVLTVTRPTTDFSRAEQFEALSAGAATTIAPIDRQIFSQFSANLPFEAEQNFKLGKALFEKLWVSSPSSTQASDGLGPLYNARACESCHPRDGRGHPPEGASDATSMFYRLARAPRDDAEQEMIASHAALNFPDPVYGAQLQDSAVPGLAAEGRVTVTYREEQVGLADGETVSLRKPHYTVTGLGYGPLDPTTTLSPRVASPMIGLGLIEAIHDADLFARADPGDRDEDGISGRPALIRDAKNGTMVLGRFGWKAQSPTLSRQAADAFAIDIGLSSPGNDRSHGDCTEAQRECLALPTGVQERLGPVEAPDPVLGLVAFYASNLAVPARRKASFPETLRGKQLFYESGCTACHVPKFVTRRDAPHKEQAFQLIWPYSDFLLHDMGEGLADGQQVGVADGREWRTAPLWGIGLTQTVSGHTFFLHDGRARNLTEAILWHGGEAEKARNAFVSLPKDDRKALITFLESL</sequence>
<gene>
    <name evidence="7" type="ORF">RB548_20335</name>
</gene>
<feature type="signal peptide" evidence="5">
    <location>
        <begin position="1"/>
        <end position="25"/>
    </location>
</feature>
<dbReference type="RefSeq" id="WP_331372988.1">
    <property type="nucleotide sequence ID" value="NZ_CP133148.1"/>
</dbReference>
<protein>
    <submittedName>
        <fullName evidence="7">Di-heme oxidoredictase family protein</fullName>
    </submittedName>
</protein>
<proteinExistence type="predicted"/>
<feature type="chain" id="PRO_5046449397" evidence="5">
    <location>
        <begin position="26"/>
        <end position="591"/>
    </location>
</feature>
<evidence type="ECO:0000256" key="2">
    <source>
        <dbReference type="ARBA" id="ARBA00022723"/>
    </source>
</evidence>
<dbReference type="Proteomes" id="UP001432360">
    <property type="component" value="Chromosome"/>
</dbReference>
<dbReference type="PANTHER" id="PTHR30600:SF4">
    <property type="entry name" value="CYTOCHROME C DOMAIN-CONTAINING PROTEIN"/>
    <property type="match status" value="1"/>
</dbReference>
<evidence type="ECO:0000256" key="1">
    <source>
        <dbReference type="ARBA" id="ARBA00022617"/>
    </source>
</evidence>
<accession>A0ABZ2B8F0</accession>
<feature type="domain" description="Cytochrome c" evidence="6">
    <location>
        <begin position="459"/>
        <end position="591"/>
    </location>
</feature>
<dbReference type="Pfam" id="PF06537">
    <property type="entry name" value="DHOR"/>
    <property type="match status" value="1"/>
</dbReference>
<dbReference type="InterPro" id="IPR051395">
    <property type="entry name" value="Cytochrome_c_Peroxidase/MauG"/>
</dbReference>
<dbReference type="InterPro" id="IPR036909">
    <property type="entry name" value="Cyt_c-like_dom_sf"/>
</dbReference>
<keyword evidence="1 4" id="KW-0349">Heme</keyword>
<reference evidence="7" key="1">
    <citation type="submission" date="2023-08" db="EMBL/GenBank/DDBJ databases">
        <title>Complete genome sequence of Sinorhizobium chiapanecum ITTG S70 isolated from Acaciella angustissima nodules in Chiapas-Mexico.</title>
        <authorList>
            <person name="Rincon-Rosales R."/>
            <person name="Rogel M.A."/>
            <person name="Rincon-Medina C.I."/>
            <person name="Guerrero G."/>
            <person name="Manzano-Gomez L.A."/>
            <person name="Lopez-Lopez A."/>
            <person name="Rincon Molina F.A."/>
            <person name="Martinez-Romero E."/>
        </authorList>
    </citation>
    <scope>NUCLEOTIDE SEQUENCE</scope>
    <source>
        <strain evidence="7">ITTG S70</strain>
    </source>
</reference>
<evidence type="ECO:0000256" key="3">
    <source>
        <dbReference type="ARBA" id="ARBA00023004"/>
    </source>
</evidence>
<dbReference type="InterPro" id="IPR009056">
    <property type="entry name" value="Cyt_c-like_dom"/>
</dbReference>
<keyword evidence="8" id="KW-1185">Reference proteome</keyword>
<dbReference type="PROSITE" id="PS51007">
    <property type="entry name" value="CYTC"/>
    <property type="match status" value="1"/>
</dbReference>
<dbReference type="InterPro" id="IPR010538">
    <property type="entry name" value="DHOR"/>
</dbReference>
<evidence type="ECO:0000259" key="6">
    <source>
        <dbReference type="PROSITE" id="PS51007"/>
    </source>
</evidence>
<dbReference type="EMBL" id="CP133148">
    <property type="protein sequence ID" value="WVT03785.1"/>
    <property type="molecule type" value="Genomic_DNA"/>
</dbReference>